<keyword evidence="4" id="KW-1185">Reference proteome</keyword>
<dbReference type="InterPro" id="IPR002201">
    <property type="entry name" value="Glyco_trans_9"/>
</dbReference>
<dbReference type="InParanoid" id="A0A146GBL4"/>
<dbReference type="Pfam" id="PF01075">
    <property type="entry name" value="Glyco_transf_9"/>
    <property type="match status" value="1"/>
</dbReference>
<evidence type="ECO:0000313" key="3">
    <source>
        <dbReference type="EMBL" id="GAT34995.1"/>
    </source>
</evidence>
<dbReference type="SUPFAM" id="SSF53756">
    <property type="entry name" value="UDP-Glycosyltransferase/glycogen phosphorylase"/>
    <property type="match status" value="1"/>
</dbReference>
<dbReference type="CDD" id="cd03789">
    <property type="entry name" value="GT9_LPS_heptosyltransferase"/>
    <property type="match status" value="1"/>
</dbReference>
<evidence type="ECO:0000256" key="1">
    <source>
        <dbReference type="ARBA" id="ARBA00022676"/>
    </source>
</evidence>
<keyword evidence="2 3" id="KW-0808">Transferase</keyword>
<dbReference type="GO" id="GO:0005829">
    <property type="term" value="C:cytosol"/>
    <property type="evidence" value="ECO:0007669"/>
    <property type="project" value="TreeGrafter"/>
</dbReference>
<dbReference type="OrthoDB" id="9797795at2"/>
<name>A0A146GBL4_TERSA</name>
<dbReference type="Gene3D" id="3.40.50.2000">
    <property type="entry name" value="Glycogen Phosphorylase B"/>
    <property type="match status" value="2"/>
</dbReference>
<dbReference type="GO" id="GO:0009244">
    <property type="term" value="P:lipopolysaccharide core region biosynthetic process"/>
    <property type="evidence" value="ECO:0007669"/>
    <property type="project" value="TreeGrafter"/>
</dbReference>
<dbReference type="FunCoup" id="A0A146GBL4">
    <property type="interactions" value="78"/>
</dbReference>
<dbReference type="AlphaFoldDB" id="A0A146GBL4"/>
<gene>
    <name evidence="3" type="ORF">TSACC_355</name>
</gene>
<sequence>MKVLLVQVKRIGDLILTTPVIKALRAAKPHCHITVIADSSAASLLPALGADQTWTFERAGLLANLFRPSINPWIKSDLPFSEFAYCLDFTGTDRSALVSVLAGGSKRVTYERFRKKFLRPQIYQQFVDSSVRLRHTADHHTDLLRPLGIEVENVPMELHLPELVHAEVRAKLENHEIEGAYAVIHAGTARLEKYWEAARWAHVIEFLRSQYGLTTILTGSVDPAEQQHLADIKAALKVPCVDLSGETDLIELATLISGARFFGGVDTAAMHLADAFHVSSVALFGPTNPFQWRPRSLRSAVVRADTAEPFTPDQKGGPMTDIAVTDVLKAIERVLD</sequence>
<keyword evidence="1" id="KW-0328">Glycosyltransferase</keyword>
<dbReference type="GO" id="GO:0008713">
    <property type="term" value="F:ADP-heptose-lipopolysaccharide heptosyltransferase activity"/>
    <property type="evidence" value="ECO:0007669"/>
    <property type="project" value="TreeGrafter"/>
</dbReference>
<proteinExistence type="predicted"/>
<dbReference type="EMBL" id="BDCO01000003">
    <property type="protein sequence ID" value="GAT34995.1"/>
    <property type="molecule type" value="Genomic_DNA"/>
</dbReference>
<dbReference type="Proteomes" id="UP000076023">
    <property type="component" value="Unassembled WGS sequence"/>
</dbReference>
<evidence type="ECO:0000313" key="4">
    <source>
        <dbReference type="Proteomes" id="UP000076023"/>
    </source>
</evidence>
<protein>
    <submittedName>
        <fullName evidence="3">Heptosyltransferase-3</fullName>
    </submittedName>
</protein>
<dbReference type="STRING" id="690879.TSACC_355"/>
<dbReference type="InterPro" id="IPR051199">
    <property type="entry name" value="LPS_LOS_Heptosyltrfase"/>
</dbReference>
<evidence type="ECO:0000256" key="2">
    <source>
        <dbReference type="ARBA" id="ARBA00022679"/>
    </source>
</evidence>
<comment type="caution">
    <text evidence="3">The sequence shown here is derived from an EMBL/GenBank/DDBJ whole genome shotgun (WGS) entry which is preliminary data.</text>
</comment>
<accession>A0A146GBL4</accession>
<dbReference type="PANTHER" id="PTHR30160:SF1">
    <property type="entry name" value="LIPOPOLYSACCHARIDE 1,2-N-ACETYLGLUCOSAMINETRANSFERASE-RELATED"/>
    <property type="match status" value="1"/>
</dbReference>
<dbReference type="RefSeq" id="WP_075080857.1">
    <property type="nucleotide sequence ID" value="NZ_BDCO01000003.1"/>
</dbReference>
<dbReference type="PANTHER" id="PTHR30160">
    <property type="entry name" value="TETRAACYLDISACCHARIDE 4'-KINASE-RELATED"/>
    <property type="match status" value="1"/>
</dbReference>
<organism evidence="3 4">
    <name type="scientific">Terrimicrobium sacchariphilum</name>
    <dbReference type="NCBI Taxonomy" id="690879"/>
    <lineage>
        <taxon>Bacteria</taxon>
        <taxon>Pseudomonadati</taxon>
        <taxon>Verrucomicrobiota</taxon>
        <taxon>Terrimicrobiia</taxon>
        <taxon>Terrimicrobiales</taxon>
        <taxon>Terrimicrobiaceae</taxon>
        <taxon>Terrimicrobium</taxon>
    </lineage>
</organism>
<reference evidence="4" key="1">
    <citation type="journal article" date="2017" name="Genome Announc.">
        <title>Draft Genome Sequence of Terrimicrobium sacchariphilum NM-5T, a Facultative Anaerobic Soil Bacterium of the Class Spartobacteria.</title>
        <authorList>
            <person name="Qiu Y.L."/>
            <person name="Tourlousse D.M."/>
            <person name="Matsuura N."/>
            <person name="Ohashi A."/>
            <person name="Sekiguchi Y."/>
        </authorList>
    </citation>
    <scope>NUCLEOTIDE SEQUENCE [LARGE SCALE GENOMIC DNA]</scope>
    <source>
        <strain evidence="4">NM-5</strain>
    </source>
</reference>